<dbReference type="AlphaFoldDB" id="A0A6J4H7E5"/>
<accession>A0A6J4H7E5</accession>
<name>A0A6J4H7E5_9ACTN</name>
<protein>
    <submittedName>
        <fullName evidence="1">Uncharacterized protein</fullName>
    </submittedName>
</protein>
<organism evidence="1">
    <name type="scientific">uncultured Acidimicrobiales bacterium</name>
    <dbReference type="NCBI Taxonomy" id="310071"/>
    <lineage>
        <taxon>Bacteria</taxon>
        <taxon>Bacillati</taxon>
        <taxon>Actinomycetota</taxon>
        <taxon>Acidimicrobiia</taxon>
        <taxon>Acidimicrobiales</taxon>
        <taxon>environmental samples</taxon>
    </lineage>
</organism>
<sequence>MADQAILRLPSEVVEQRLRPTRKERLRVVDGYSVKLDCRDLRVFLREADWRTLVADVERNRQAPRS</sequence>
<reference evidence="1" key="1">
    <citation type="submission" date="2020-02" db="EMBL/GenBank/DDBJ databases">
        <authorList>
            <person name="Meier V. D."/>
        </authorList>
    </citation>
    <scope>NUCLEOTIDE SEQUENCE</scope>
    <source>
        <strain evidence="1">AVDCRST_MAG76</strain>
    </source>
</reference>
<dbReference type="EMBL" id="CADCSZ010000025">
    <property type="protein sequence ID" value="CAA9215461.1"/>
    <property type="molecule type" value="Genomic_DNA"/>
</dbReference>
<proteinExistence type="predicted"/>
<gene>
    <name evidence="1" type="ORF">AVDCRST_MAG76-382</name>
</gene>
<evidence type="ECO:0000313" key="1">
    <source>
        <dbReference type="EMBL" id="CAA9215461.1"/>
    </source>
</evidence>